<dbReference type="EMBL" id="ML741785">
    <property type="protein sequence ID" value="KAE8328448.1"/>
    <property type="molecule type" value="Genomic_DNA"/>
</dbReference>
<accession>A0A5N6X6H6</accession>
<gene>
    <name evidence="1" type="ORF">BDV39DRAFT_174010</name>
</gene>
<sequence length="53" mass="6332">MIQFLADCCNHVRDVYHSCYREHIKWKANNSWAYWTNSKILELFLVNLASALD</sequence>
<reference evidence="2" key="1">
    <citation type="submission" date="2019-04" db="EMBL/GenBank/DDBJ databases">
        <title>Friends and foes A comparative genomics studyof 23 Aspergillus species from section Flavi.</title>
        <authorList>
            <consortium name="DOE Joint Genome Institute"/>
            <person name="Kjaerbolling I."/>
            <person name="Vesth T."/>
            <person name="Frisvad J.C."/>
            <person name="Nybo J.L."/>
            <person name="Theobald S."/>
            <person name="Kildgaard S."/>
            <person name="Isbrandt T."/>
            <person name="Kuo A."/>
            <person name="Sato A."/>
            <person name="Lyhne E.K."/>
            <person name="Kogle M.E."/>
            <person name="Wiebenga A."/>
            <person name="Kun R.S."/>
            <person name="Lubbers R.J."/>
            <person name="Makela M.R."/>
            <person name="Barry K."/>
            <person name="Chovatia M."/>
            <person name="Clum A."/>
            <person name="Daum C."/>
            <person name="Haridas S."/>
            <person name="He G."/>
            <person name="LaButti K."/>
            <person name="Lipzen A."/>
            <person name="Mondo S."/>
            <person name="Riley R."/>
            <person name="Salamov A."/>
            <person name="Simmons B.A."/>
            <person name="Magnuson J.K."/>
            <person name="Henrissat B."/>
            <person name="Mortensen U.H."/>
            <person name="Larsen T.O."/>
            <person name="Devries R.P."/>
            <person name="Grigoriev I.V."/>
            <person name="Machida M."/>
            <person name="Baker S.E."/>
            <person name="Andersen M.R."/>
        </authorList>
    </citation>
    <scope>NUCLEOTIDE SEQUENCE [LARGE SCALE GENOMIC DNA]</scope>
    <source>
        <strain evidence="2">CBS 130017</strain>
    </source>
</reference>
<evidence type="ECO:0000313" key="2">
    <source>
        <dbReference type="Proteomes" id="UP000325945"/>
    </source>
</evidence>
<organism evidence="1 2">
    <name type="scientific">Aspergillus sergii</name>
    <dbReference type="NCBI Taxonomy" id="1034303"/>
    <lineage>
        <taxon>Eukaryota</taxon>
        <taxon>Fungi</taxon>
        <taxon>Dikarya</taxon>
        <taxon>Ascomycota</taxon>
        <taxon>Pezizomycotina</taxon>
        <taxon>Eurotiomycetes</taxon>
        <taxon>Eurotiomycetidae</taxon>
        <taxon>Eurotiales</taxon>
        <taxon>Aspergillaceae</taxon>
        <taxon>Aspergillus</taxon>
        <taxon>Aspergillus subgen. Circumdati</taxon>
    </lineage>
</organism>
<dbReference type="Proteomes" id="UP000325945">
    <property type="component" value="Unassembled WGS sequence"/>
</dbReference>
<dbReference type="AlphaFoldDB" id="A0A5N6X6H6"/>
<name>A0A5N6X6H6_9EURO</name>
<proteinExistence type="predicted"/>
<keyword evidence="2" id="KW-1185">Reference proteome</keyword>
<evidence type="ECO:0000313" key="1">
    <source>
        <dbReference type="EMBL" id="KAE8328448.1"/>
    </source>
</evidence>
<protein>
    <submittedName>
        <fullName evidence="1">Uncharacterized protein</fullName>
    </submittedName>
</protein>